<dbReference type="VEuPathDB" id="FungiDB:CH63R_03747"/>
<evidence type="ECO:0000256" key="1">
    <source>
        <dbReference type="SAM" id="Phobius"/>
    </source>
</evidence>
<comment type="caution">
    <text evidence="3">The sequence shown here is derived from an EMBL/GenBank/DDBJ whole genome shotgun (WGS) entry which is preliminary data.</text>
</comment>
<evidence type="ECO:0008006" key="5">
    <source>
        <dbReference type="Google" id="ProtNLM"/>
    </source>
</evidence>
<organism evidence="3 4">
    <name type="scientific">Colletotrichum higginsianum (strain IMI 349063)</name>
    <name type="common">Crucifer anthracnose fungus</name>
    <dbReference type="NCBI Taxonomy" id="759273"/>
    <lineage>
        <taxon>Eukaryota</taxon>
        <taxon>Fungi</taxon>
        <taxon>Dikarya</taxon>
        <taxon>Ascomycota</taxon>
        <taxon>Pezizomycotina</taxon>
        <taxon>Sordariomycetes</taxon>
        <taxon>Hypocreomycetidae</taxon>
        <taxon>Glomerellales</taxon>
        <taxon>Glomerellaceae</taxon>
        <taxon>Colletotrichum</taxon>
        <taxon>Colletotrichum destructivum species complex</taxon>
    </lineage>
</organism>
<sequence length="626" mass="66368">MFYRLFSLLWALTLFCAVTASQSPVEVAVRNSPGKTTSDTLRAIRRYLYHARVQGREAKFSNSTSLDKSFNNAVLFRFEHSAEAGKVDVSAQGGIKIVCTRCYIKGRASAHLTVDGTFNATQVAKDIGNEFEETFDNITTYAKDYVSGVAKKLADGLDADDFDFPPLNVTFDVDVPEFPSARLGFGFDGLELYMQLDTTLSAGLTYTLNLYTSTTPLGSKIGNDLLLGVVFAVDLILSVESEIQMSSGFHIRMDDGVGFDISLFSKNVSSVNFNGGQFEFLPVVIESAGAVLKAILRIGISAGIEISSPVDSTELEIFDQEIKIPGASAGIQVGVFANIAELSTNVTALSSPDPAADGDGGCLLRAVNAYQFALGAAAGASVQIGDRIWGPVPNTQIPIFYTTLADGCASRRAPPPTTAVASVSSSATITTTTTAAASTRAEGDEELTTTTLSEKVTYTGIECLTTGLVNCPPQLQTLRKFVATETFVTAVAAGVKATFPAATQAVVQEVVDFGSGAESLTSTSGVPKAFTPVVSVIGTGTNPADVFEGEIGGVDKKVIIGVSIGAGVAVLAGAIGICIYWQRRRRYTRFVATDAVTAYSRKPLSPGPYDHIEEQKQRTVITYVKR</sequence>
<keyword evidence="1" id="KW-0812">Transmembrane</keyword>
<keyword evidence="1" id="KW-0472">Membrane</keyword>
<evidence type="ECO:0000313" key="4">
    <source>
        <dbReference type="Proteomes" id="UP000092177"/>
    </source>
</evidence>
<keyword evidence="2" id="KW-0732">Signal</keyword>
<keyword evidence="1" id="KW-1133">Transmembrane helix</keyword>
<feature type="chain" id="PRO_5008601652" description="Mid2 domain-containing protein" evidence="2">
    <location>
        <begin position="21"/>
        <end position="626"/>
    </location>
</feature>
<feature type="transmembrane region" description="Helical" evidence="1">
    <location>
        <begin position="558"/>
        <end position="581"/>
    </location>
</feature>
<dbReference type="AlphaFoldDB" id="A0A1B7YH27"/>
<dbReference type="EMBL" id="LTAN01000003">
    <property type="protein sequence ID" value="OBR11451.1"/>
    <property type="molecule type" value="Genomic_DNA"/>
</dbReference>
<protein>
    <recommendedName>
        <fullName evidence="5">Mid2 domain-containing protein</fullName>
    </recommendedName>
</protein>
<evidence type="ECO:0000256" key="2">
    <source>
        <dbReference type="SAM" id="SignalP"/>
    </source>
</evidence>
<keyword evidence="4" id="KW-1185">Reference proteome</keyword>
<evidence type="ECO:0000313" key="3">
    <source>
        <dbReference type="EMBL" id="OBR11451.1"/>
    </source>
</evidence>
<dbReference type="Proteomes" id="UP000092177">
    <property type="component" value="Chromosome 3"/>
</dbReference>
<name>A0A1B7YH27_COLHI</name>
<dbReference type="OrthoDB" id="4733706at2759"/>
<proteinExistence type="predicted"/>
<reference evidence="4" key="1">
    <citation type="journal article" date="2017" name="BMC Genomics">
        <title>Gapless genome assembly of Colletotrichum higginsianum reveals chromosome structure and association of transposable elements with secondary metabolite gene clusters.</title>
        <authorList>
            <person name="Dallery J.-F."/>
            <person name="Lapalu N."/>
            <person name="Zampounis A."/>
            <person name="Pigne S."/>
            <person name="Luyten I."/>
            <person name="Amselem J."/>
            <person name="Wittenberg A.H.J."/>
            <person name="Zhou S."/>
            <person name="de Queiroz M.V."/>
            <person name="Robin G.P."/>
            <person name="Auger A."/>
            <person name="Hainaut M."/>
            <person name="Henrissat B."/>
            <person name="Kim K.-T."/>
            <person name="Lee Y.-H."/>
            <person name="Lespinet O."/>
            <person name="Schwartz D.C."/>
            <person name="Thon M.R."/>
            <person name="O'Connell R.J."/>
        </authorList>
    </citation>
    <scope>NUCLEOTIDE SEQUENCE [LARGE SCALE GENOMIC DNA]</scope>
    <source>
        <strain evidence="4">IMI 349063</strain>
    </source>
</reference>
<accession>A0A1B7YH27</accession>
<dbReference type="RefSeq" id="XP_018159968.1">
    <property type="nucleotide sequence ID" value="XM_018298722.1"/>
</dbReference>
<dbReference type="GeneID" id="28862829"/>
<gene>
    <name evidence="3" type="ORF">CH63R_03747</name>
</gene>
<feature type="signal peptide" evidence="2">
    <location>
        <begin position="1"/>
        <end position="20"/>
    </location>
</feature>
<dbReference type="KEGG" id="chig:CH63R_03747"/>